<dbReference type="AlphaFoldDB" id="A0A9D1P524"/>
<organism evidence="2 3">
    <name type="scientific">Candidatus Scatomonas pullistercoris</name>
    <dbReference type="NCBI Taxonomy" id="2840920"/>
    <lineage>
        <taxon>Bacteria</taxon>
        <taxon>Bacillati</taxon>
        <taxon>Bacillota</taxon>
        <taxon>Clostridia</taxon>
        <taxon>Lachnospirales</taxon>
        <taxon>Lachnospiraceae</taxon>
        <taxon>Lachnospiraceae incertae sedis</taxon>
        <taxon>Candidatus Scatomonas</taxon>
    </lineage>
</organism>
<feature type="transmembrane region" description="Helical" evidence="1">
    <location>
        <begin position="235"/>
        <end position="253"/>
    </location>
</feature>
<evidence type="ECO:0000256" key="1">
    <source>
        <dbReference type="SAM" id="Phobius"/>
    </source>
</evidence>
<feature type="transmembrane region" description="Helical" evidence="1">
    <location>
        <begin position="13"/>
        <end position="31"/>
    </location>
</feature>
<proteinExistence type="predicted"/>
<protein>
    <submittedName>
        <fullName evidence="2">Uncharacterized protein</fullName>
    </submittedName>
</protein>
<dbReference type="Proteomes" id="UP000824169">
    <property type="component" value="Unassembled WGS sequence"/>
</dbReference>
<reference evidence="2" key="2">
    <citation type="journal article" date="2021" name="PeerJ">
        <title>Extensive microbial diversity within the chicken gut microbiome revealed by metagenomics and culture.</title>
        <authorList>
            <person name="Gilroy R."/>
            <person name="Ravi A."/>
            <person name="Getino M."/>
            <person name="Pursley I."/>
            <person name="Horton D.L."/>
            <person name="Alikhan N.F."/>
            <person name="Baker D."/>
            <person name="Gharbi K."/>
            <person name="Hall N."/>
            <person name="Watson M."/>
            <person name="Adriaenssens E.M."/>
            <person name="Foster-Nyarko E."/>
            <person name="Jarju S."/>
            <person name="Secka A."/>
            <person name="Antonio M."/>
            <person name="Oren A."/>
            <person name="Chaudhuri R.R."/>
            <person name="La Ragione R."/>
            <person name="Hildebrand F."/>
            <person name="Pallen M.J."/>
        </authorList>
    </citation>
    <scope>NUCLEOTIDE SEQUENCE</scope>
    <source>
        <strain evidence="2">CHK188-20938</strain>
    </source>
</reference>
<dbReference type="EMBL" id="DVOO01000024">
    <property type="protein sequence ID" value="HIV25703.1"/>
    <property type="molecule type" value="Genomic_DNA"/>
</dbReference>
<evidence type="ECO:0000313" key="3">
    <source>
        <dbReference type="Proteomes" id="UP000824169"/>
    </source>
</evidence>
<reference evidence="2" key="1">
    <citation type="submission" date="2020-10" db="EMBL/GenBank/DDBJ databases">
        <authorList>
            <person name="Gilroy R."/>
        </authorList>
    </citation>
    <scope>NUCLEOTIDE SEQUENCE</scope>
    <source>
        <strain evidence="2">CHK188-20938</strain>
    </source>
</reference>
<keyword evidence="1" id="KW-0472">Membrane</keyword>
<sequence length="254" mass="28844">MERLKGLGRWQKGVLLFMIAMIAVFTVLYPITIAREGFAYKDTILVPNSENGTTVYSGKIWGKQVRFTVSQDKTVYFQYGDKTYGPYTVREDPSAIPKDKQFGEDMVGVEIRRGEEILFRGGIAQYEDFRHFYSEDGSTEDLGITFTTNDGSVLDEFGNRVDPMEPSVSTILDLTGDPELTHKGQWITWFGAVAICILNALSILFAEELFHWNLKFQIRNADRAEPSDWEIAGRYISWTGLPILALILFIIGLR</sequence>
<comment type="caution">
    <text evidence="2">The sequence shown here is derived from an EMBL/GenBank/DDBJ whole genome shotgun (WGS) entry which is preliminary data.</text>
</comment>
<keyword evidence="1" id="KW-1133">Transmembrane helix</keyword>
<gene>
    <name evidence="2" type="ORF">IAB71_08020</name>
</gene>
<evidence type="ECO:0000313" key="2">
    <source>
        <dbReference type="EMBL" id="HIV25703.1"/>
    </source>
</evidence>
<feature type="transmembrane region" description="Helical" evidence="1">
    <location>
        <begin position="186"/>
        <end position="206"/>
    </location>
</feature>
<keyword evidence="1" id="KW-0812">Transmembrane</keyword>
<accession>A0A9D1P524</accession>
<name>A0A9D1P524_9FIRM</name>